<evidence type="ECO:0000256" key="6">
    <source>
        <dbReference type="SAM" id="Phobius"/>
    </source>
</evidence>
<sequence length="311" mass="33680">MFLAENSDFSLQVVSYILGYFVIFFIAAMAGMVSERSGVVNIGIEGFMTIGALIYSICGVYFHPTMGNWSQILGMIFAIIGASVYSLLHILATLKLKCDQIISGTAINILAQGIGLFVVYSGLIGGDTTKIDSTYGQIAADKGTNAFSIYLVITIIITCILGIYFSLTKTGKRHIAAGENPYALEAAGISVIKYRFIWVVISAGLAGLAGTFFVMIRLQGSFRGDVQGYGFLAMAIMIAGQWRIKYIALFTLLFSIFFSLSEVVPLKVPSIPTGKWMSALPFVFSLIAMIVIAKWSKPPAAIGQPYDKAKR</sequence>
<dbReference type="CDD" id="cd06580">
    <property type="entry name" value="TM_PBP1_transp_TpRbsC_like"/>
    <property type="match status" value="1"/>
</dbReference>
<dbReference type="OrthoDB" id="9792579at2"/>
<dbReference type="PANTHER" id="PTHR43370:SF1">
    <property type="entry name" value="GUANOSINE ABC TRANSPORTER PERMEASE PROTEIN NUPQ"/>
    <property type="match status" value="1"/>
</dbReference>
<dbReference type="InterPro" id="IPR001851">
    <property type="entry name" value="ABC_transp_permease"/>
</dbReference>
<evidence type="ECO:0000313" key="7">
    <source>
        <dbReference type="EMBL" id="AOG60578.1"/>
    </source>
</evidence>
<keyword evidence="2" id="KW-1003">Cell membrane</keyword>
<protein>
    <submittedName>
        <fullName evidence="7">Ribose/galactose ABC transporter permease</fullName>
    </submittedName>
</protein>
<feature type="transmembrane region" description="Helical" evidence="6">
    <location>
        <begin position="146"/>
        <end position="167"/>
    </location>
</feature>
<reference evidence="7 8" key="1">
    <citation type="submission" date="2016-08" db="EMBL/GenBank/DDBJ databases">
        <title>Complete genome sequence of Spiroplasma helicoides TABS-2 (DSM 22551).</title>
        <authorList>
            <person name="Shen W.-Y."/>
            <person name="Lo W.-S."/>
            <person name="Lai Y.-C."/>
            <person name="Kuo C.-H."/>
        </authorList>
    </citation>
    <scope>NUCLEOTIDE SEQUENCE [LARGE SCALE GENOMIC DNA]</scope>
    <source>
        <strain evidence="7 8">TABS-2</strain>
    </source>
</reference>
<organism evidence="7 8">
    <name type="scientific">Spiroplasma helicoides</name>
    <dbReference type="NCBI Taxonomy" id="216938"/>
    <lineage>
        <taxon>Bacteria</taxon>
        <taxon>Bacillati</taxon>
        <taxon>Mycoplasmatota</taxon>
        <taxon>Mollicutes</taxon>
        <taxon>Entomoplasmatales</taxon>
        <taxon>Spiroplasmataceae</taxon>
        <taxon>Spiroplasma</taxon>
    </lineage>
</organism>
<feature type="transmembrane region" description="Helical" evidence="6">
    <location>
        <begin position="40"/>
        <end position="63"/>
    </location>
</feature>
<dbReference type="RefSeq" id="WP_069117607.1">
    <property type="nucleotide sequence ID" value="NZ_CP017015.1"/>
</dbReference>
<keyword evidence="8" id="KW-1185">Reference proteome</keyword>
<evidence type="ECO:0000256" key="1">
    <source>
        <dbReference type="ARBA" id="ARBA00004651"/>
    </source>
</evidence>
<evidence type="ECO:0000313" key="8">
    <source>
        <dbReference type="Proteomes" id="UP000094378"/>
    </source>
</evidence>
<feature type="transmembrane region" description="Helical" evidence="6">
    <location>
        <begin position="196"/>
        <end position="216"/>
    </location>
</feature>
<proteinExistence type="predicted"/>
<feature type="transmembrane region" description="Helical" evidence="6">
    <location>
        <begin position="246"/>
        <end position="264"/>
    </location>
</feature>
<feature type="transmembrane region" description="Helical" evidence="6">
    <location>
        <begin position="69"/>
        <end position="94"/>
    </location>
</feature>
<dbReference type="KEGG" id="shj:SHELI_v1c06270"/>
<evidence type="ECO:0000256" key="5">
    <source>
        <dbReference type="ARBA" id="ARBA00023136"/>
    </source>
</evidence>
<dbReference type="PANTHER" id="PTHR43370">
    <property type="entry name" value="SUGAR ABC TRANSPORTER INTEGRAL MEMBRANE PROTEIN-RELATED"/>
    <property type="match status" value="1"/>
</dbReference>
<dbReference type="Proteomes" id="UP000094378">
    <property type="component" value="Chromosome"/>
</dbReference>
<dbReference type="EMBL" id="CP017015">
    <property type="protein sequence ID" value="AOG60578.1"/>
    <property type="molecule type" value="Genomic_DNA"/>
</dbReference>
<feature type="transmembrane region" description="Helical" evidence="6">
    <location>
        <begin position="276"/>
        <end position="295"/>
    </location>
</feature>
<dbReference type="Pfam" id="PF02653">
    <property type="entry name" value="BPD_transp_2"/>
    <property type="match status" value="1"/>
</dbReference>
<comment type="subcellular location">
    <subcellularLocation>
        <location evidence="1">Cell membrane</location>
        <topology evidence="1">Multi-pass membrane protein</topology>
    </subcellularLocation>
</comment>
<keyword evidence="5 6" id="KW-0472">Membrane</keyword>
<dbReference type="GO" id="GO:0022857">
    <property type="term" value="F:transmembrane transporter activity"/>
    <property type="evidence" value="ECO:0007669"/>
    <property type="project" value="InterPro"/>
</dbReference>
<keyword evidence="3 6" id="KW-0812">Transmembrane</keyword>
<evidence type="ECO:0000256" key="4">
    <source>
        <dbReference type="ARBA" id="ARBA00022989"/>
    </source>
</evidence>
<keyword evidence="4 6" id="KW-1133">Transmembrane helix</keyword>
<evidence type="ECO:0000256" key="3">
    <source>
        <dbReference type="ARBA" id="ARBA00022692"/>
    </source>
</evidence>
<gene>
    <name evidence="7" type="ORF">SHELI_v1c06270</name>
</gene>
<dbReference type="STRING" id="216938.SHELI_v1c06270"/>
<name>A0A1B3SKV0_9MOLU</name>
<dbReference type="GO" id="GO:0005886">
    <property type="term" value="C:plasma membrane"/>
    <property type="evidence" value="ECO:0007669"/>
    <property type="project" value="UniProtKB-SubCell"/>
</dbReference>
<feature type="transmembrane region" description="Helical" evidence="6">
    <location>
        <begin position="106"/>
        <end position="126"/>
    </location>
</feature>
<evidence type="ECO:0000256" key="2">
    <source>
        <dbReference type="ARBA" id="ARBA00022475"/>
    </source>
</evidence>
<feature type="transmembrane region" description="Helical" evidence="6">
    <location>
        <begin position="13"/>
        <end position="33"/>
    </location>
</feature>
<dbReference type="AlphaFoldDB" id="A0A1B3SKV0"/>
<accession>A0A1B3SKV0</accession>